<dbReference type="VEuPathDB" id="TriTrypDB:TM35_000171400"/>
<accession>A0A1X0NUQ0</accession>
<dbReference type="AlphaFoldDB" id="A0A1X0NUQ0"/>
<evidence type="ECO:0000313" key="3">
    <source>
        <dbReference type="Proteomes" id="UP000192257"/>
    </source>
</evidence>
<dbReference type="RefSeq" id="XP_028882334.1">
    <property type="nucleotide sequence ID" value="XM_029026219.1"/>
</dbReference>
<protein>
    <submittedName>
        <fullName evidence="2">Uncharacterized protein</fullName>
    </submittedName>
</protein>
<evidence type="ECO:0000256" key="1">
    <source>
        <dbReference type="SAM" id="MobiDB-lite"/>
    </source>
</evidence>
<dbReference type="OrthoDB" id="266614at2759"/>
<feature type="region of interest" description="Disordered" evidence="1">
    <location>
        <begin position="1"/>
        <end position="30"/>
    </location>
</feature>
<feature type="region of interest" description="Disordered" evidence="1">
    <location>
        <begin position="492"/>
        <end position="526"/>
    </location>
</feature>
<dbReference type="GeneID" id="39985999"/>
<dbReference type="EMBL" id="NBCO01000017">
    <property type="protein sequence ID" value="ORC88268.1"/>
    <property type="molecule type" value="Genomic_DNA"/>
</dbReference>
<proteinExistence type="predicted"/>
<dbReference type="Proteomes" id="UP000192257">
    <property type="component" value="Unassembled WGS sequence"/>
</dbReference>
<comment type="caution">
    <text evidence="2">The sequence shown here is derived from an EMBL/GenBank/DDBJ whole genome shotgun (WGS) entry which is preliminary data.</text>
</comment>
<feature type="compositionally biased region" description="Low complexity" evidence="1">
    <location>
        <begin position="1"/>
        <end position="15"/>
    </location>
</feature>
<gene>
    <name evidence="2" type="ORF">TM35_000171400</name>
</gene>
<name>A0A1X0NUQ0_9TRYP</name>
<sequence length="584" mass="64048">MQLPSSQRQSTSKTSSTRDSDNQTVMDEHGLLQSFVHRRRRMEAAVRLARNMLGEVTSITETDESAPYILLVEDVAGPDGMPQNTANVNDTSLLSATRHGINGTGKSSNPPEAMLDQEINDKLKRLREMRAEQRTAAEMQVKPAFELAERVSDVPAPPTLFTSTSLAFSLETLGKSVAKIISATDGILVQLSILDKTKSPSIFNEMHTLSLHSQHAFKCYSAALQHLKQYEVCQKALQDGTAEELSTMREQFLMRKEMLTAQEQKQKVVDEHLQAMKLRLNAIDARCRMWSSVLLDIAPPTSAYLPGMSICRMSVTHERDLFLPRSPTLSRPVSNAQRYSVAGSLSQACSNTRMHTPVSTQSIDSRASSIGTSDEFETRVDAMEVKVAQSWTNPYVVKAQRCTERRRCMRRFIGSKTPPLVDVAAASIAGGIVTSGMAIGHSPVSSRRESTRFMRMETPRPVNTHDGAGRAVAETRLSALLRTLLTAAPRMAAGTTDTHNPSHRSSETQGKSGSVESAKTPGSLTMSAEEQVLSQVGSDMVAEVSFMDEVLEAPTTEEQQELNAVMESSRNLLRFLDSGGLTLS</sequence>
<feature type="compositionally biased region" description="Basic and acidic residues" evidence="1">
    <location>
        <begin position="16"/>
        <end position="30"/>
    </location>
</feature>
<organism evidence="2 3">
    <name type="scientific">Trypanosoma theileri</name>
    <dbReference type="NCBI Taxonomy" id="67003"/>
    <lineage>
        <taxon>Eukaryota</taxon>
        <taxon>Discoba</taxon>
        <taxon>Euglenozoa</taxon>
        <taxon>Kinetoplastea</taxon>
        <taxon>Metakinetoplastina</taxon>
        <taxon>Trypanosomatida</taxon>
        <taxon>Trypanosomatidae</taxon>
        <taxon>Trypanosoma</taxon>
    </lineage>
</organism>
<evidence type="ECO:0000313" key="2">
    <source>
        <dbReference type="EMBL" id="ORC88268.1"/>
    </source>
</evidence>
<keyword evidence="3" id="KW-1185">Reference proteome</keyword>
<feature type="compositionally biased region" description="Polar residues" evidence="1">
    <location>
        <begin position="507"/>
        <end position="526"/>
    </location>
</feature>
<reference evidence="2 3" key="1">
    <citation type="submission" date="2017-03" db="EMBL/GenBank/DDBJ databases">
        <title>An alternative strategy for trypanosome survival in the mammalian bloodstream revealed through genome and transcriptome analysis of the ubiquitous bovine parasite Trypanosoma (Megatrypanum) theileri.</title>
        <authorList>
            <person name="Kelly S."/>
            <person name="Ivens A."/>
            <person name="Mott A."/>
            <person name="O'Neill E."/>
            <person name="Emms D."/>
            <person name="Macleod O."/>
            <person name="Voorheis P."/>
            <person name="Matthews J."/>
            <person name="Matthews K."/>
            <person name="Carrington M."/>
        </authorList>
    </citation>
    <scope>NUCLEOTIDE SEQUENCE [LARGE SCALE GENOMIC DNA]</scope>
    <source>
        <strain evidence="2">Edinburgh</strain>
    </source>
</reference>